<keyword evidence="6" id="KW-0016">Alginate biosynthesis</keyword>
<comment type="pathway">
    <text evidence="2">Glycan biosynthesis; alginate biosynthesis.</text>
</comment>
<feature type="transmembrane region" description="Helical" evidence="7">
    <location>
        <begin position="20"/>
        <end position="42"/>
    </location>
</feature>
<keyword evidence="3" id="KW-0808">Transferase</keyword>
<evidence type="ECO:0000313" key="10">
    <source>
        <dbReference type="Proteomes" id="UP000319817"/>
    </source>
</evidence>
<comment type="subcellular location">
    <subcellularLocation>
        <location evidence="1">Periplasm</location>
    </subcellularLocation>
</comment>
<proteinExistence type="predicted"/>
<dbReference type="GO" id="GO:0042597">
    <property type="term" value="C:periplasmic space"/>
    <property type="evidence" value="ECO:0007669"/>
    <property type="project" value="UniProtKB-SubCell"/>
</dbReference>
<dbReference type="InterPro" id="IPR036514">
    <property type="entry name" value="SGNH_hydro_sf"/>
</dbReference>
<dbReference type="InterPro" id="IPR031811">
    <property type="entry name" value="ALGX/ALGJ_SGNH-like"/>
</dbReference>
<keyword evidence="4" id="KW-0732">Signal</keyword>
<keyword evidence="7" id="KW-0812">Transmembrane</keyword>
<dbReference type="GO" id="GO:0016740">
    <property type="term" value="F:transferase activity"/>
    <property type="evidence" value="ECO:0007669"/>
    <property type="project" value="UniProtKB-KW"/>
</dbReference>
<evidence type="ECO:0000256" key="7">
    <source>
        <dbReference type="SAM" id="Phobius"/>
    </source>
</evidence>
<organism evidence="9 10">
    <name type="scientific">Stieleria marina</name>
    <dbReference type="NCBI Taxonomy" id="1930275"/>
    <lineage>
        <taxon>Bacteria</taxon>
        <taxon>Pseudomonadati</taxon>
        <taxon>Planctomycetota</taxon>
        <taxon>Planctomycetia</taxon>
        <taxon>Pirellulales</taxon>
        <taxon>Pirellulaceae</taxon>
        <taxon>Stieleria</taxon>
    </lineage>
</organism>
<dbReference type="Gene3D" id="3.40.50.1110">
    <property type="entry name" value="SGNH hydrolase"/>
    <property type="match status" value="1"/>
</dbReference>
<dbReference type="OrthoDB" id="268885at2"/>
<dbReference type="AlphaFoldDB" id="A0A517NNL7"/>
<evidence type="ECO:0000256" key="2">
    <source>
        <dbReference type="ARBA" id="ARBA00005182"/>
    </source>
</evidence>
<evidence type="ECO:0000256" key="3">
    <source>
        <dbReference type="ARBA" id="ARBA00022679"/>
    </source>
</evidence>
<dbReference type="PANTHER" id="PTHR30383:SF5">
    <property type="entry name" value="SGNH HYDROLASE-TYPE ESTERASE DOMAIN-CONTAINING PROTEIN"/>
    <property type="match status" value="1"/>
</dbReference>
<evidence type="ECO:0000256" key="6">
    <source>
        <dbReference type="ARBA" id="ARBA00022841"/>
    </source>
</evidence>
<keyword evidence="10" id="KW-1185">Reference proteome</keyword>
<protein>
    <recommendedName>
        <fullName evidence="8">AlgX/AlgJ SGNH hydrolase-like domain-containing protein</fullName>
    </recommendedName>
</protein>
<dbReference type="InterPro" id="IPR051532">
    <property type="entry name" value="Ester_Hydrolysis_Enzymes"/>
</dbReference>
<evidence type="ECO:0000259" key="8">
    <source>
        <dbReference type="Pfam" id="PF16822"/>
    </source>
</evidence>
<name>A0A517NNL7_9BACT</name>
<feature type="domain" description="AlgX/AlgJ SGNH hydrolase-like" evidence="8">
    <location>
        <begin position="365"/>
        <end position="441"/>
    </location>
</feature>
<dbReference type="PANTHER" id="PTHR30383">
    <property type="entry name" value="THIOESTERASE 1/PROTEASE 1/LYSOPHOSPHOLIPASE L1"/>
    <property type="match status" value="1"/>
</dbReference>
<dbReference type="GO" id="GO:0004622">
    <property type="term" value="F:phosphatidylcholine lysophospholipase activity"/>
    <property type="evidence" value="ECO:0007669"/>
    <property type="project" value="TreeGrafter"/>
</dbReference>
<dbReference type="GO" id="GO:0042121">
    <property type="term" value="P:alginic acid biosynthetic process"/>
    <property type="evidence" value="ECO:0007669"/>
    <property type="project" value="UniProtKB-KW"/>
</dbReference>
<dbReference type="SUPFAM" id="SSF52266">
    <property type="entry name" value="SGNH hydrolase"/>
    <property type="match status" value="1"/>
</dbReference>
<evidence type="ECO:0000256" key="4">
    <source>
        <dbReference type="ARBA" id="ARBA00022729"/>
    </source>
</evidence>
<reference evidence="9 10" key="1">
    <citation type="submission" date="2019-02" db="EMBL/GenBank/DDBJ databases">
        <title>Deep-cultivation of Planctomycetes and their phenomic and genomic characterization uncovers novel biology.</title>
        <authorList>
            <person name="Wiegand S."/>
            <person name="Jogler M."/>
            <person name="Boedeker C."/>
            <person name="Pinto D."/>
            <person name="Vollmers J."/>
            <person name="Rivas-Marin E."/>
            <person name="Kohn T."/>
            <person name="Peeters S.H."/>
            <person name="Heuer A."/>
            <person name="Rast P."/>
            <person name="Oberbeckmann S."/>
            <person name="Bunk B."/>
            <person name="Jeske O."/>
            <person name="Meyerdierks A."/>
            <person name="Storesund J.E."/>
            <person name="Kallscheuer N."/>
            <person name="Luecker S."/>
            <person name="Lage O.M."/>
            <person name="Pohl T."/>
            <person name="Merkel B.J."/>
            <person name="Hornburger P."/>
            <person name="Mueller R.-W."/>
            <person name="Bruemmer F."/>
            <person name="Labrenz M."/>
            <person name="Spormann A.M."/>
            <person name="Op den Camp H."/>
            <person name="Overmann J."/>
            <person name="Amann R."/>
            <person name="Jetten M.S.M."/>
            <person name="Mascher T."/>
            <person name="Medema M.H."/>
            <person name="Devos D.P."/>
            <person name="Kaster A.-K."/>
            <person name="Ovreas L."/>
            <person name="Rohde M."/>
            <person name="Galperin M.Y."/>
            <person name="Jogler C."/>
        </authorList>
    </citation>
    <scope>NUCLEOTIDE SEQUENCE [LARGE SCALE GENOMIC DNA]</scope>
    <source>
        <strain evidence="9 10">K23_9</strain>
    </source>
</reference>
<evidence type="ECO:0000313" key="9">
    <source>
        <dbReference type="EMBL" id="QDT08710.1"/>
    </source>
</evidence>
<evidence type="ECO:0000256" key="5">
    <source>
        <dbReference type="ARBA" id="ARBA00022764"/>
    </source>
</evidence>
<dbReference type="EMBL" id="CP036526">
    <property type="protein sequence ID" value="QDT08710.1"/>
    <property type="molecule type" value="Genomic_DNA"/>
</dbReference>
<sequence>MAIKETKPQLASRRIWIFRFLILGISSFVSLCVLEIACRMLGFAPVAEEVPKDTSKLHSAPFIRTAQENGWMYWPLEEQTIDVSDSSDGSGEQQVKLFRNRCSFREDAQETPIKKTANTYRIMVAGDSHTDGVVENKNSYANLLERDLNAASSDRMTYDVINAGHTAFSPYQELWLYEKVLNKFEPDLLVVGFYAGNDVWELMTTDRVHLAKTSDGWVHQESDAKSSDGGDKPSGLLGHTKHFLREHFGTYHALASIGFLRSRVGTADEPSLFDQEIAQMAQESPPIYWQSYGQAHYFREHPKDWEVATSKLRFTLKRFQEEARTTQTPIMFVLIPTLHQTCPDVARKQFDQAAKTLRLTPENTRTDDRACELFLGLAQEIGIETIDMRPDFREFRQQHPSEQLYWQFDHHLNPAGHRVVADRLYQRLQDKPFDADALGKQVPEQR</sequence>
<keyword evidence="7" id="KW-0472">Membrane</keyword>
<accession>A0A517NNL7</accession>
<keyword evidence="5" id="KW-0574">Periplasm</keyword>
<gene>
    <name evidence="9" type="ORF">K239x_06510</name>
</gene>
<dbReference type="Pfam" id="PF16822">
    <property type="entry name" value="ALGX"/>
    <property type="match status" value="1"/>
</dbReference>
<keyword evidence="7" id="KW-1133">Transmembrane helix</keyword>
<evidence type="ECO:0000256" key="1">
    <source>
        <dbReference type="ARBA" id="ARBA00004418"/>
    </source>
</evidence>
<dbReference type="Proteomes" id="UP000319817">
    <property type="component" value="Chromosome"/>
</dbReference>